<keyword evidence="1" id="KW-0472">Membrane</keyword>
<dbReference type="EMBL" id="CP049863">
    <property type="protein sequence ID" value="QIK61830.1"/>
    <property type="molecule type" value="Genomic_DNA"/>
</dbReference>
<reference evidence="2 3" key="1">
    <citation type="submission" date="2020-03" db="EMBL/GenBank/DDBJ databases">
        <title>Leucobacter sp. nov., isolated from beetles.</title>
        <authorList>
            <person name="Hyun D.-W."/>
            <person name="Bae J.-W."/>
        </authorList>
    </citation>
    <scope>NUCLEOTIDE SEQUENCE [LARGE SCALE GENOMIC DNA]</scope>
    <source>
        <strain evidence="2 3">HDW9C</strain>
    </source>
</reference>
<feature type="transmembrane region" description="Helical" evidence="1">
    <location>
        <begin position="93"/>
        <end position="112"/>
    </location>
</feature>
<dbReference type="KEGG" id="lvi:G7068_00325"/>
<evidence type="ECO:0000256" key="1">
    <source>
        <dbReference type="SAM" id="Phobius"/>
    </source>
</evidence>
<keyword evidence="1" id="KW-1133">Transmembrane helix</keyword>
<keyword evidence="1" id="KW-0812">Transmembrane</keyword>
<evidence type="ECO:0000313" key="2">
    <source>
        <dbReference type="EMBL" id="QIK61830.1"/>
    </source>
</evidence>
<accession>A0A6G7XB49</accession>
<organism evidence="2 3">
    <name type="scientific">Leucobacter viscericola</name>
    <dbReference type="NCBI Taxonomy" id="2714935"/>
    <lineage>
        <taxon>Bacteria</taxon>
        <taxon>Bacillati</taxon>
        <taxon>Actinomycetota</taxon>
        <taxon>Actinomycetes</taxon>
        <taxon>Micrococcales</taxon>
        <taxon>Microbacteriaceae</taxon>
        <taxon>Leucobacter</taxon>
    </lineage>
</organism>
<protein>
    <recommendedName>
        <fullName evidence="4">Sporulation protein YtfJ</fullName>
    </recommendedName>
</protein>
<sequence>MSNLTKQLAETVSKVGVHAAFGDPVDVDGTKIMPVACTGYGFGGGEGMGAGGFGGDEDAEAQGEGSGGGGGGFAVPVGAYVTRDGLTRFEPNIIALLVVGAPFVWVAGRALARVIRALKR</sequence>
<evidence type="ECO:0008006" key="4">
    <source>
        <dbReference type="Google" id="ProtNLM"/>
    </source>
</evidence>
<dbReference type="Proteomes" id="UP000502677">
    <property type="component" value="Chromosome"/>
</dbReference>
<gene>
    <name evidence="2" type="ORF">G7068_00325</name>
</gene>
<dbReference type="RefSeq" id="WP_166287295.1">
    <property type="nucleotide sequence ID" value="NZ_CP049863.1"/>
</dbReference>
<dbReference type="AlphaFoldDB" id="A0A6G7XB49"/>
<proteinExistence type="predicted"/>
<evidence type="ECO:0000313" key="3">
    <source>
        <dbReference type="Proteomes" id="UP000502677"/>
    </source>
</evidence>
<keyword evidence="3" id="KW-1185">Reference proteome</keyword>
<name>A0A6G7XB49_9MICO</name>